<evidence type="ECO:0008006" key="3">
    <source>
        <dbReference type="Google" id="ProtNLM"/>
    </source>
</evidence>
<proteinExistence type="predicted"/>
<organism evidence="1 2">
    <name type="scientific">Rothia kristinae</name>
    <dbReference type="NCBI Taxonomy" id="37923"/>
    <lineage>
        <taxon>Bacteria</taxon>
        <taxon>Bacillati</taxon>
        <taxon>Actinomycetota</taxon>
        <taxon>Actinomycetes</taxon>
        <taxon>Micrococcales</taxon>
        <taxon>Micrococcaceae</taxon>
        <taxon>Rothia</taxon>
    </lineage>
</organism>
<gene>
    <name evidence="1" type="ORF">AN277_0203150</name>
</gene>
<dbReference type="EMBL" id="LJBJ02000004">
    <property type="protein sequence ID" value="OAX52377.1"/>
    <property type="molecule type" value="Genomic_DNA"/>
</dbReference>
<protein>
    <recommendedName>
        <fullName evidence="3">DUF393 domain-containing protein</fullName>
    </recommendedName>
</protein>
<name>A0A199NTZ0_9MICC</name>
<comment type="caution">
    <text evidence="1">The sequence shown here is derived from an EMBL/GenBank/DDBJ whole genome shotgun (WGS) entry which is preliminary data.</text>
</comment>
<accession>A0A199NTZ0</accession>
<reference evidence="1" key="1">
    <citation type="submission" date="2016-06" db="EMBL/GenBank/DDBJ databases">
        <title>Identification of putative biosynthetic pathways for the production of bioactive secondary metabolites by the marine actinomycete Kocuria kristinae RUTW2-3.</title>
        <authorList>
            <person name="Waterworth S.C."/>
            <person name="Walmsley T.A."/>
            <person name="Matongo T."/>
            <person name="Davies-Coleman M.T."/>
            <person name="Dorrington R.A."/>
        </authorList>
    </citation>
    <scope>NUCLEOTIDE SEQUENCE [LARGE SCALE GENOMIC DNA]</scope>
    <source>
        <strain evidence="1">RUTW2-3</strain>
    </source>
</reference>
<dbReference type="AlphaFoldDB" id="A0A199NTZ0"/>
<dbReference type="RefSeq" id="WP_064725046.1">
    <property type="nucleotide sequence ID" value="NZ_CP113782.1"/>
</dbReference>
<keyword evidence="2" id="KW-1185">Reference proteome</keyword>
<dbReference type="Proteomes" id="UP000053171">
    <property type="component" value="Unassembled WGS sequence"/>
</dbReference>
<sequence>MRVFVFDDACGPCTRAAAFLHRRAGAGAADAGLTVLPFSQVREELDGAARERFTREALYAQGPAPAGTLPADGSAGDRPAAAVRAMPAGWELPGRAAWGHAAIARALLASPHRADRLAGRVILARPVAPAARRVYGWVARHRRVLNPLFPPACASAS</sequence>
<evidence type="ECO:0000313" key="1">
    <source>
        <dbReference type="EMBL" id="OAX52377.1"/>
    </source>
</evidence>
<evidence type="ECO:0000313" key="2">
    <source>
        <dbReference type="Proteomes" id="UP000053171"/>
    </source>
</evidence>